<evidence type="ECO:0000313" key="4">
    <source>
        <dbReference type="Proteomes" id="UP000290037"/>
    </source>
</evidence>
<gene>
    <name evidence="1" type="ORF">DSM01_416</name>
    <name evidence="2" type="ORF">SAMN04487999_1123</name>
</gene>
<name>A0A1M5WAJ5_9FLAO</name>
<dbReference type="EMBL" id="QOVN01000001">
    <property type="protein sequence ID" value="RXG31275.1"/>
    <property type="molecule type" value="Genomic_DNA"/>
</dbReference>
<keyword evidence="4" id="KW-1185">Reference proteome</keyword>
<sequence length="534" mass="58488">MKLNTVLTRTLGLLMLLFVFFSCEDDFLEVGSGLVDDSNFTSGNESYPVTAYSERFFDSLGVQTNGLSAGVLGYYQDSIYGSTTASTLSQVSLSTYNSTFGTNPVVDSVVFTMPYFSTGSVNSENETVYELDSVYGSDPIRVTAFRSNYFLNSNNGPDFENGAVYYSNDLTEFNGVEGDTLMQQTFVPSNETVVTTVPATTDGEDDEVTSNSPRLRIRLDETAYGETYWQENILDRGGEDVLFNANSFRNYFRGVYLKAEPVNGSGSYFLFDKANTSIAIYYTSGEEDSRNQSSVTLSLAGNGVVGYQNDFKSEIKTELTGIDKENGEENLYLKGGQGSMAVIELFEDVDDDANGIPDELDALRAQPRLIREANLEFFVDQDKIQQYAGASVSEPQRVYIYDLETNLPLRDFSGDATISSSGTITAVGTTHLGPLETDDNGQGVSYKIRITEFYKALLDPENDTPTTKLGLVVTQNVLSTATAAIEGKTDSDIPNRVPYASVIANRGTILYGSSVNVPEAKRLKLKVFYSEASN</sequence>
<dbReference type="RefSeq" id="WP_072981177.1">
    <property type="nucleotide sequence ID" value="NZ_FQXT01000002.1"/>
</dbReference>
<dbReference type="Proteomes" id="UP000290037">
    <property type="component" value="Unassembled WGS sequence"/>
</dbReference>
<dbReference type="EMBL" id="FQXT01000002">
    <property type="protein sequence ID" value="SHH84506.1"/>
    <property type="molecule type" value="Genomic_DNA"/>
</dbReference>
<evidence type="ECO:0000313" key="1">
    <source>
        <dbReference type="EMBL" id="RXG31275.1"/>
    </source>
</evidence>
<reference evidence="3" key="2">
    <citation type="submission" date="2016-11" db="EMBL/GenBank/DDBJ databases">
        <authorList>
            <person name="Varghese N."/>
            <person name="Submissions S."/>
        </authorList>
    </citation>
    <scope>NUCLEOTIDE SEQUENCE [LARGE SCALE GENOMIC DNA]</scope>
    <source>
        <strain evidence="3">DSM 19859</strain>
    </source>
</reference>
<dbReference type="InterPro" id="IPR025366">
    <property type="entry name" value="DUF4270"/>
</dbReference>
<protein>
    <recommendedName>
        <fullName evidence="5">DUF4270 domain-containing protein</fullName>
    </recommendedName>
</protein>
<dbReference type="PROSITE" id="PS51257">
    <property type="entry name" value="PROKAR_LIPOPROTEIN"/>
    <property type="match status" value="1"/>
</dbReference>
<accession>A0A1M5WAJ5</accession>
<dbReference type="Pfam" id="PF14092">
    <property type="entry name" value="DUF4270"/>
    <property type="match status" value="1"/>
</dbReference>
<evidence type="ECO:0008006" key="5">
    <source>
        <dbReference type="Google" id="ProtNLM"/>
    </source>
</evidence>
<dbReference type="STRING" id="573501.SAMN04487999_1123"/>
<reference evidence="1 4" key="3">
    <citation type="submission" date="2018-07" db="EMBL/GenBank/DDBJ databases">
        <title>Leeuwenhoekiella genomics.</title>
        <authorList>
            <person name="Tahon G."/>
            <person name="Willems A."/>
        </authorList>
    </citation>
    <scope>NUCLEOTIDE SEQUENCE [LARGE SCALE GENOMIC DNA]</scope>
    <source>
        <strain evidence="1 4">LMG 24856</strain>
    </source>
</reference>
<reference evidence="2" key="1">
    <citation type="submission" date="2016-11" db="EMBL/GenBank/DDBJ databases">
        <authorList>
            <person name="Jaros S."/>
            <person name="Januszkiewicz K."/>
            <person name="Wedrychowicz H."/>
        </authorList>
    </citation>
    <scope>NUCLEOTIDE SEQUENCE [LARGE SCALE GENOMIC DNA]</scope>
    <source>
        <strain evidence="2">DSM 19859</strain>
    </source>
</reference>
<proteinExistence type="predicted"/>
<dbReference type="Proteomes" id="UP000184240">
    <property type="component" value="Unassembled WGS sequence"/>
</dbReference>
<evidence type="ECO:0000313" key="3">
    <source>
        <dbReference type="Proteomes" id="UP000184240"/>
    </source>
</evidence>
<dbReference type="AlphaFoldDB" id="A0A1M5WAJ5"/>
<organism evidence="2 3">
    <name type="scientific">Leeuwenhoekiella palythoae</name>
    <dbReference type="NCBI Taxonomy" id="573501"/>
    <lineage>
        <taxon>Bacteria</taxon>
        <taxon>Pseudomonadati</taxon>
        <taxon>Bacteroidota</taxon>
        <taxon>Flavobacteriia</taxon>
        <taxon>Flavobacteriales</taxon>
        <taxon>Flavobacteriaceae</taxon>
        <taxon>Leeuwenhoekiella</taxon>
    </lineage>
</organism>
<dbReference type="OrthoDB" id="1466062at2"/>
<evidence type="ECO:0000313" key="2">
    <source>
        <dbReference type="EMBL" id="SHH84506.1"/>
    </source>
</evidence>